<name>A0ABY0SBH3_9PSED</name>
<reference evidence="1 2" key="1">
    <citation type="submission" date="2016-10" db="EMBL/GenBank/DDBJ databases">
        <authorList>
            <person name="Varghese N."/>
            <person name="Submissions S."/>
        </authorList>
    </citation>
    <scope>NUCLEOTIDE SEQUENCE [LARGE SCALE GENOMIC DNA]</scope>
    <source>
        <strain evidence="1 2">BS2774</strain>
    </source>
</reference>
<keyword evidence="2" id="KW-1185">Reference proteome</keyword>
<dbReference type="InterPro" id="IPR036928">
    <property type="entry name" value="AS_sf"/>
</dbReference>
<gene>
    <name evidence="1" type="ORF">SAMN04490184_2100</name>
</gene>
<dbReference type="Gene3D" id="3.90.1300.10">
    <property type="entry name" value="Amidase signature (AS) domain"/>
    <property type="match status" value="1"/>
</dbReference>
<dbReference type="EMBL" id="LT629708">
    <property type="protein sequence ID" value="SDP03019.1"/>
    <property type="molecule type" value="Genomic_DNA"/>
</dbReference>
<evidence type="ECO:0008006" key="3">
    <source>
        <dbReference type="Google" id="ProtNLM"/>
    </source>
</evidence>
<sequence>MECKCKKYWQAGLPCPTGQPVSALTDASAQTTTAQEHTSPHGIVFGVDPQAHGTRGGVPIPGYDAPGLALKPPRDPSLSLIALSGIDPSGPLMAEVPPVLNNSPFTRTQVLVGWRIGFANRYVGPGASEAVDHSPAFLQALDTLRSAGAQLVALDALRGDRANPFVACTRNEIDERVGEHSLDALVSESKSAAFHGACASGYPGVYELLEGGTKLWFYGARWAGDRLLVLVRFYRRLLKDSVWMPTSSSE</sequence>
<evidence type="ECO:0000313" key="2">
    <source>
        <dbReference type="Proteomes" id="UP000182654"/>
    </source>
</evidence>
<accession>A0ABY0SBH3</accession>
<organism evidence="1 2">
    <name type="scientific">Pseudomonas extremorientalis</name>
    <dbReference type="NCBI Taxonomy" id="169669"/>
    <lineage>
        <taxon>Bacteria</taxon>
        <taxon>Pseudomonadati</taxon>
        <taxon>Pseudomonadota</taxon>
        <taxon>Gammaproteobacteria</taxon>
        <taxon>Pseudomonadales</taxon>
        <taxon>Pseudomonadaceae</taxon>
        <taxon>Pseudomonas</taxon>
    </lineage>
</organism>
<protein>
    <recommendedName>
        <fullName evidence="3">Amidase domain-containing protein</fullName>
    </recommendedName>
</protein>
<proteinExistence type="predicted"/>
<evidence type="ECO:0000313" key="1">
    <source>
        <dbReference type="EMBL" id="SDP03019.1"/>
    </source>
</evidence>
<dbReference type="Proteomes" id="UP000182654">
    <property type="component" value="Chromosome I"/>
</dbReference>